<keyword evidence="6 13" id="KW-0261">Viral envelope protein</keyword>
<keyword evidence="5" id="KW-1043">Host membrane</keyword>
<dbReference type="HAMAP" id="MF_04037">
    <property type="entry name" value="HSV_GN"/>
    <property type="match status" value="1"/>
</dbReference>
<keyword evidence="4" id="KW-0946">Virion</keyword>
<dbReference type="InterPro" id="IPR005211">
    <property type="entry name" value="Herpes_glycoprotein_N_domain"/>
</dbReference>
<evidence type="ECO:0000313" key="13">
    <source>
        <dbReference type="EMBL" id="QDQ69260.1"/>
    </source>
</evidence>
<keyword evidence="9" id="KW-1015">Disulfide bond</keyword>
<protein>
    <submittedName>
        <fullName evidence="13">Envelope glycoprotein N</fullName>
    </submittedName>
</protein>
<dbReference type="GeneID" id="80540392"/>
<keyword evidence="8 11" id="KW-0472">Membrane</keyword>
<evidence type="ECO:0000256" key="11">
    <source>
        <dbReference type="SAM" id="Phobius"/>
    </source>
</evidence>
<dbReference type="Proteomes" id="UP001147731">
    <property type="component" value="Segment"/>
</dbReference>
<dbReference type="RefSeq" id="YP_010801680.1">
    <property type="nucleotide sequence ID" value="NC_076967.1"/>
</dbReference>
<dbReference type="InterPro" id="IPR034707">
    <property type="entry name" value="HSV_GN"/>
</dbReference>
<keyword evidence="1 11" id="KW-0812">Transmembrane</keyword>
<accession>A0A5B8G5F0</accession>
<evidence type="ECO:0000256" key="4">
    <source>
        <dbReference type="ARBA" id="ARBA00022844"/>
    </source>
</evidence>
<evidence type="ECO:0000256" key="3">
    <source>
        <dbReference type="ARBA" id="ARBA00022812"/>
    </source>
</evidence>
<dbReference type="KEGG" id="vg:80540392"/>
<evidence type="ECO:0000256" key="8">
    <source>
        <dbReference type="ARBA" id="ARBA00023136"/>
    </source>
</evidence>
<dbReference type="EMBL" id="MH932584">
    <property type="protein sequence ID" value="QDQ69260.1"/>
    <property type="molecule type" value="Genomic_DNA"/>
</dbReference>
<keyword evidence="7 11" id="KW-1133">Transmembrane helix</keyword>
<sequence length="93" mass="10133">MDLPLAAAILCLVVVAGHADGTDAYTRAVTPTSTTPTTPGFYDTSCTAETFSPTLSSFSSIWALINAFIVLVATFFYLVYLCFFKFVDEMVRK</sequence>
<evidence type="ECO:0000256" key="9">
    <source>
        <dbReference type="ARBA" id="ARBA00023157"/>
    </source>
</evidence>
<evidence type="ECO:0000313" key="14">
    <source>
        <dbReference type="Proteomes" id="UP001147731"/>
    </source>
</evidence>
<keyword evidence="3" id="KW-1040">Host Golgi apparatus</keyword>
<dbReference type="GO" id="GO:0019031">
    <property type="term" value="C:viral envelope"/>
    <property type="evidence" value="ECO:0007669"/>
    <property type="project" value="UniProtKB-KW"/>
</dbReference>
<evidence type="ECO:0000256" key="1">
    <source>
        <dbReference type="ARBA" id="ARBA00022692"/>
    </source>
</evidence>
<evidence type="ECO:0000256" key="10">
    <source>
        <dbReference type="ARBA" id="ARBA00034089"/>
    </source>
</evidence>
<dbReference type="Pfam" id="PF03554">
    <property type="entry name" value="Herpes_UL73"/>
    <property type="match status" value="1"/>
</dbReference>
<evidence type="ECO:0000256" key="5">
    <source>
        <dbReference type="ARBA" id="ARBA00022870"/>
    </source>
</evidence>
<evidence type="ECO:0000259" key="12">
    <source>
        <dbReference type="Pfam" id="PF03554"/>
    </source>
</evidence>
<reference evidence="13" key="1">
    <citation type="journal article" date="2019" name="Emerg. Infect. Dis.">
        <title>Novel Virus Related to Kaposi's Sarcoma-Associated Herpesvirus from Colobus Monkey.</title>
        <authorList>
            <person name="Dhingra A."/>
            <person name="Ganzenmueller T."/>
            <person name="Hage E."/>
            <person name="Suarez N.M."/>
            <person name="Matz-Rensing K."/>
            <person name="Widmer D."/>
            <person name="Pohlmann S."/>
            <person name="Davison A.J."/>
            <person name="Schulz T.F."/>
            <person name="Kaul A."/>
        </authorList>
    </citation>
    <scope>NUCLEOTIDE SEQUENCE</scope>
    <source>
        <strain evidence="13">Hannover</strain>
    </source>
</reference>
<evidence type="ECO:0000256" key="2">
    <source>
        <dbReference type="ARBA" id="ARBA00022729"/>
    </source>
</evidence>
<name>A0A5B8G5F0_9GAMA</name>
<evidence type="ECO:0000256" key="6">
    <source>
        <dbReference type="ARBA" id="ARBA00022879"/>
    </source>
</evidence>
<organism evidence="13 14">
    <name type="scientific">Colobine gammaherpesvirus 1</name>
    <dbReference type="NCBI Taxonomy" id="2597325"/>
    <lineage>
        <taxon>Viruses</taxon>
        <taxon>Duplodnaviria</taxon>
        <taxon>Heunggongvirae</taxon>
        <taxon>Peploviricota</taxon>
        <taxon>Herviviricetes</taxon>
        <taxon>Herpesvirales</taxon>
        <taxon>Orthoherpesviridae</taxon>
        <taxon>Gammaherpesvirinae</taxon>
        <taxon>Rhadinovirus</taxon>
        <taxon>Rhadinovirus colobinegamma1</taxon>
    </lineage>
</organism>
<keyword evidence="14" id="KW-1185">Reference proteome</keyword>
<feature type="domain" description="Herpesvirus envelope glycoprotein N" evidence="12">
    <location>
        <begin position="26"/>
        <end position="91"/>
    </location>
</feature>
<comment type="function">
    <text evidence="10">Envelope glycoprotein necessary for proper maturation of gM and modulation of its membrane fusion activity. Also plays a critical role in virion morphogenesis.</text>
</comment>
<gene>
    <name evidence="13" type="primary">ORF53</name>
</gene>
<proteinExistence type="inferred from homology"/>
<keyword evidence="2" id="KW-0732">Signal</keyword>
<feature type="transmembrane region" description="Helical" evidence="11">
    <location>
        <begin position="61"/>
        <end position="83"/>
    </location>
</feature>
<evidence type="ECO:0000256" key="7">
    <source>
        <dbReference type="ARBA" id="ARBA00022989"/>
    </source>
</evidence>